<dbReference type="SUPFAM" id="SSF75005">
    <property type="entry name" value="Arabinanase/levansucrase/invertase"/>
    <property type="match status" value="1"/>
</dbReference>
<gene>
    <name evidence="8" type="ORF">C8P68_101684</name>
</gene>
<organism evidence="8 9">
    <name type="scientific">Mucilaginibacter yixingensis</name>
    <dbReference type="NCBI Taxonomy" id="1295612"/>
    <lineage>
        <taxon>Bacteria</taxon>
        <taxon>Pseudomonadati</taxon>
        <taxon>Bacteroidota</taxon>
        <taxon>Sphingobacteriia</taxon>
        <taxon>Sphingobacteriales</taxon>
        <taxon>Sphingobacteriaceae</taxon>
        <taxon>Mucilaginibacter</taxon>
    </lineage>
</organism>
<dbReference type="InterPro" id="IPR041542">
    <property type="entry name" value="GH43_C2"/>
</dbReference>
<comment type="similarity">
    <text evidence="1 6">Belongs to the glycosyl hydrolase 43 family.</text>
</comment>
<evidence type="ECO:0000256" key="1">
    <source>
        <dbReference type="ARBA" id="ARBA00009865"/>
    </source>
</evidence>
<dbReference type="InterPro" id="IPR051795">
    <property type="entry name" value="Glycosyl_Hydrlase_43"/>
</dbReference>
<proteinExistence type="inferred from homology"/>
<evidence type="ECO:0000313" key="9">
    <source>
        <dbReference type="Proteomes" id="UP000244168"/>
    </source>
</evidence>
<dbReference type="InterPro" id="IPR006710">
    <property type="entry name" value="Glyco_hydro_43"/>
</dbReference>
<keyword evidence="2 6" id="KW-0378">Hydrolase</keyword>
<accession>A0A2T5JG86</accession>
<comment type="caution">
    <text evidence="8">The sequence shown here is derived from an EMBL/GenBank/DDBJ whole genome shotgun (WGS) entry which is preliminary data.</text>
</comment>
<dbReference type="EMBL" id="QAOQ01000001">
    <property type="protein sequence ID" value="PTR01450.1"/>
    <property type="molecule type" value="Genomic_DNA"/>
</dbReference>
<evidence type="ECO:0000256" key="2">
    <source>
        <dbReference type="ARBA" id="ARBA00022801"/>
    </source>
</evidence>
<dbReference type="RefSeq" id="WP_211309740.1">
    <property type="nucleotide sequence ID" value="NZ_CP160205.1"/>
</dbReference>
<dbReference type="InterPro" id="IPR013320">
    <property type="entry name" value="ConA-like_dom_sf"/>
</dbReference>
<feature type="active site" description="Proton acceptor" evidence="4">
    <location>
        <position position="49"/>
    </location>
</feature>
<dbReference type="Pfam" id="PF04616">
    <property type="entry name" value="Glyco_hydro_43"/>
    <property type="match status" value="1"/>
</dbReference>
<dbReference type="Pfam" id="PF17851">
    <property type="entry name" value="GH43_C2"/>
    <property type="match status" value="1"/>
</dbReference>
<protein>
    <submittedName>
        <fullName evidence="8">Beta-xylosidase</fullName>
    </submittedName>
</protein>
<feature type="domain" description="Beta-xylosidase C-terminal Concanavalin A-like" evidence="7">
    <location>
        <begin position="337"/>
        <end position="532"/>
    </location>
</feature>
<evidence type="ECO:0000256" key="6">
    <source>
        <dbReference type="RuleBase" id="RU361187"/>
    </source>
</evidence>
<dbReference type="Gene3D" id="2.115.10.20">
    <property type="entry name" value="Glycosyl hydrolase domain, family 43"/>
    <property type="match status" value="1"/>
</dbReference>
<keyword evidence="9" id="KW-1185">Reference proteome</keyword>
<dbReference type="SUPFAM" id="SSF49899">
    <property type="entry name" value="Concanavalin A-like lectins/glucanases"/>
    <property type="match status" value="1"/>
</dbReference>
<keyword evidence="3 6" id="KW-0326">Glycosidase</keyword>
<evidence type="ECO:0000256" key="5">
    <source>
        <dbReference type="PIRSR" id="PIRSR606710-2"/>
    </source>
</evidence>
<dbReference type="CDD" id="cd09001">
    <property type="entry name" value="GH43_FsAxh1-like"/>
    <property type="match status" value="1"/>
</dbReference>
<evidence type="ECO:0000259" key="7">
    <source>
        <dbReference type="Pfam" id="PF17851"/>
    </source>
</evidence>
<dbReference type="PANTHER" id="PTHR42812">
    <property type="entry name" value="BETA-XYLOSIDASE"/>
    <property type="match status" value="1"/>
</dbReference>
<evidence type="ECO:0000256" key="4">
    <source>
        <dbReference type="PIRSR" id="PIRSR606710-1"/>
    </source>
</evidence>
<dbReference type="GO" id="GO:0004553">
    <property type="term" value="F:hydrolase activity, hydrolyzing O-glycosyl compounds"/>
    <property type="evidence" value="ECO:0007669"/>
    <property type="project" value="InterPro"/>
</dbReference>
<reference evidence="8 9" key="1">
    <citation type="submission" date="2018-04" db="EMBL/GenBank/DDBJ databases">
        <title>Genomic Encyclopedia of Archaeal and Bacterial Type Strains, Phase II (KMG-II): from individual species to whole genera.</title>
        <authorList>
            <person name="Goeker M."/>
        </authorList>
    </citation>
    <scope>NUCLEOTIDE SEQUENCE [LARGE SCALE GENOMIC DNA]</scope>
    <source>
        <strain evidence="8 9">DSM 26809</strain>
    </source>
</reference>
<evidence type="ECO:0000313" key="8">
    <source>
        <dbReference type="EMBL" id="PTR01450.1"/>
    </source>
</evidence>
<name>A0A2T5JG86_9SPHI</name>
<dbReference type="GO" id="GO:0005975">
    <property type="term" value="P:carbohydrate metabolic process"/>
    <property type="evidence" value="ECO:0007669"/>
    <property type="project" value="InterPro"/>
</dbReference>
<dbReference type="Gene3D" id="2.60.120.200">
    <property type="match status" value="1"/>
</dbReference>
<feature type="active site" description="Proton donor" evidence="4">
    <location>
        <position position="208"/>
    </location>
</feature>
<evidence type="ECO:0000256" key="3">
    <source>
        <dbReference type="ARBA" id="ARBA00023295"/>
    </source>
</evidence>
<dbReference type="InterPro" id="IPR023296">
    <property type="entry name" value="Glyco_hydro_beta-prop_sf"/>
</dbReference>
<feature type="site" description="Important for catalytic activity, responsible for pKa modulation of the active site Glu and correct orientation of both the proton donor and substrate" evidence="5">
    <location>
        <position position="155"/>
    </location>
</feature>
<dbReference type="Proteomes" id="UP000244168">
    <property type="component" value="Unassembled WGS sequence"/>
</dbReference>
<dbReference type="AlphaFoldDB" id="A0A2T5JG86"/>
<sequence>MTAKNLLKVVTLVTTVLISFSYTCRAQVWMPDLGNSTYKNPVLYADYSDPDVIRTGDDYYLVASSFTCQPGIPVLHSKDLVNWTIINYVYITLPFDRYKQVQHGQGSWAPSIRYHNGKYYVYVCTPEEGLLMAETTDPAGKWEMHVVKNVRGWEDPCPFWDEDGQAYLLHGKKGAGPAILHKMSADGHALLDTGVLIYQDRQKQPVLEGFKFMEKRDGYYYFAAPAGGVSTGWQSIFRSKNIYGPYEDKIVMNQGKTQINGPHQGGYVETQTGEWWFMHFQAKGAYGRIVHLQPVHWENGWPVTGQDDDHDGTGEPVMTYRKPNVGKTYPATAPQTTDEFNSNQLGLQWQWQAAPDDKWYTLLPQQGKIRLNATSRPVGNGNLFYAGNLLLQKLTAPAFTVTTQMQFKPEQNGERAGLVMMGSYFTCLCIEKRDDGLVLVLYEGKKQAGTQPMTELASEPVNTVQVWLRGMIDENATCQYAYSTNGKDFKTIGTRCKLEKGDWIGAKTGLFCIDPNATEQKEGFADFDYFRVAANK</sequence>
<dbReference type="PANTHER" id="PTHR42812:SF12">
    <property type="entry name" value="BETA-XYLOSIDASE-RELATED"/>
    <property type="match status" value="1"/>
</dbReference>